<name>A0A2K3N4U4_TRIPR</name>
<dbReference type="EMBL" id="ASHM01016215">
    <property type="protein sequence ID" value="PNX98042.1"/>
    <property type="molecule type" value="Genomic_DNA"/>
</dbReference>
<reference evidence="1 2" key="2">
    <citation type="journal article" date="2017" name="Front. Plant Sci.">
        <title>Gene Classification and Mining of Molecular Markers Useful in Red Clover (Trifolium pratense) Breeding.</title>
        <authorList>
            <person name="Istvanek J."/>
            <person name="Dluhosova J."/>
            <person name="Dluhos P."/>
            <person name="Patkova L."/>
            <person name="Nedelnik J."/>
            <person name="Repkova J."/>
        </authorList>
    </citation>
    <scope>NUCLEOTIDE SEQUENCE [LARGE SCALE GENOMIC DNA]</scope>
    <source>
        <strain evidence="2">cv. Tatra</strain>
        <tissue evidence="1">Young leaves</tissue>
    </source>
</reference>
<sequence length="180" mass="19808">MDPLSLILAWGREGGSQSCINLVAGYLENGRRGRRGGWFGYNISSVLGKALDDEEIKSAIEMHQLRVQISWVLLAGVLRAVSFLPDGDPVVSCGGGDVVVGSAHIVVMGGVWCWRRRYLVDAVSSDFLGYLILRPLSKSVKICMILFESLLVSKSVEICRFLVFLVDLFRVGVHCFEVVC</sequence>
<organism evidence="1 2">
    <name type="scientific">Trifolium pratense</name>
    <name type="common">Red clover</name>
    <dbReference type="NCBI Taxonomy" id="57577"/>
    <lineage>
        <taxon>Eukaryota</taxon>
        <taxon>Viridiplantae</taxon>
        <taxon>Streptophyta</taxon>
        <taxon>Embryophyta</taxon>
        <taxon>Tracheophyta</taxon>
        <taxon>Spermatophyta</taxon>
        <taxon>Magnoliopsida</taxon>
        <taxon>eudicotyledons</taxon>
        <taxon>Gunneridae</taxon>
        <taxon>Pentapetalae</taxon>
        <taxon>rosids</taxon>
        <taxon>fabids</taxon>
        <taxon>Fabales</taxon>
        <taxon>Fabaceae</taxon>
        <taxon>Papilionoideae</taxon>
        <taxon>50 kb inversion clade</taxon>
        <taxon>NPAAA clade</taxon>
        <taxon>Hologalegina</taxon>
        <taxon>IRL clade</taxon>
        <taxon>Trifolieae</taxon>
        <taxon>Trifolium</taxon>
    </lineage>
</organism>
<protein>
    <submittedName>
        <fullName evidence="1">Uncharacterized protein</fullName>
    </submittedName>
</protein>
<dbReference type="Proteomes" id="UP000236291">
    <property type="component" value="Unassembled WGS sequence"/>
</dbReference>
<dbReference type="AlphaFoldDB" id="A0A2K3N4U4"/>
<comment type="caution">
    <text evidence="1">The sequence shown here is derived from an EMBL/GenBank/DDBJ whole genome shotgun (WGS) entry which is preliminary data.</text>
</comment>
<evidence type="ECO:0000313" key="1">
    <source>
        <dbReference type="EMBL" id="PNX98042.1"/>
    </source>
</evidence>
<evidence type="ECO:0000313" key="2">
    <source>
        <dbReference type="Proteomes" id="UP000236291"/>
    </source>
</evidence>
<gene>
    <name evidence="1" type="ORF">L195_g021282</name>
</gene>
<accession>A0A2K3N4U4</accession>
<reference evidence="1 2" key="1">
    <citation type="journal article" date="2014" name="Am. J. Bot.">
        <title>Genome assembly and annotation for red clover (Trifolium pratense; Fabaceae).</title>
        <authorList>
            <person name="Istvanek J."/>
            <person name="Jaros M."/>
            <person name="Krenek A."/>
            <person name="Repkova J."/>
        </authorList>
    </citation>
    <scope>NUCLEOTIDE SEQUENCE [LARGE SCALE GENOMIC DNA]</scope>
    <source>
        <strain evidence="2">cv. Tatra</strain>
        <tissue evidence="1">Young leaves</tissue>
    </source>
</reference>
<proteinExistence type="predicted"/>